<evidence type="ECO:0000313" key="1">
    <source>
        <dbReference type="EMBL" id="KAA1425657.1"/>
    </source>
</evidence>
<dbReference type="AlphaFoldDB" id="A0A5B1M1G4"/>
<sequence>MRHIDDRERRARLARRHGLARGHPDVVTATRAMTVLHATEAATVHLALWARVPGVTVADVDAALYDDRALVKQLAMRRTLFVLPRDLLPAAWGSAAARVAVQQRKQLAKRVAEAGLAADPDQWVAAASADVLAAMADGVPRTTRQLRDLVPALDGRFSIGGPEKKWGGDFPIGAWVMTLLGAEGRVVRGPNAGHWRLNKPTWVRSDLWLDEVVGPWPEDKGYAELVGRWLATFGPGTEADIVWWLGATKTIVRRALADVGAVEVTLDPSTGPGGPGGGTGWVLPDDVEPVGPVEPWAALLPTLDPTVMGWKERRFYLDPADTPYLFDTNGNAGTTAWWDGRIVGCWVQDDDAVVHLVLRDDVGAEATAALQAEADQLSAWLDGVRIGTVYASPRMKGARLG</sequence>
<organism evidence="1 2">
    <name type="scientific">Nocardioides antri</name>
    <dbReference type="NCBI Taxonomy" id="2607659"/>
    <lineage>
        <taxon>Bacteria</taxon>
        <taxon>Bacillati</taxon>
        <taxon>Actinomycetota</taxon>
        <taxon>Actinomycetes</taxon>
        <taxon>Propionibacteriales</taxon>
        <taxon>Nocardioidaceae</taxon>
        <taxon>Nocardioides</taxon>
    </lineage>
</organism>
<protein>
    <submittedName>
        <fullName evidence="1">Winged helix DNA-binding domain-containing protein</fullName>
    </submittedName>
</protein>
<dbReference type="Proteomes" id="UP000324351">
    <property type="component" value="Unassembled WGS sequence"/>
</dbReference>
<keyword evidence="1" id="KW-0238">DNA-binding</keyword>
<dbReference type="InterPro" id="IPR009351">
    <property type="entry name" value="AlkZ-like"/>
</dbReference>
<comment type="caution">
    <text evidence="1">The sequence shown here is derived from an EMBL/GenBank/DDBJ whole genome shotgun (WGS) entry which is preliminary data.</text>
</comment>
<evidence type="ECO:0000313" key="2">
    <source>
        <dbReference type="Proteomes" id="UP000324351"/>
    </source>
</evidence>
<name>A0A5B1M1G4_9ACTN</name>
<dbReference type="RefSeq" id="WP_149751843.1">
    <property type="nucleotide sequence ID" value="NZ_VUJW01000011.1"/>
</dbReference>
<proteinExistence type="predicted"/>
<dbReference type="PANTHER" id="PTHR38479:SF2">
    <property type="entry name" value="WINGED HELIX DNA-BINDING DOMAIN-CONTAINING PROTEIN"/>
    <property type="match status" value="1"/>
</dbReference>
<dbReference type="GO" id="GO:0003677">
    <property type="term" value="F:DNA binding"/>
    <property type="evidence" value="ECO:0007669"/>
    <property type="project" value="UniProtKB-KW"/>
</dbReference>
<reference evidence="1 2" key="1">
    <citation type="submission" date="2019-09" db="EMBL/GenBank/DDBJ databases">
        <title>Nocardioides panacisoli sp. nov., isolated from the soil of a ginseng field.</title>
        <authorList>
            <person name="Cho C."/>
        </authorList>
    </citation>
    <scope>NUCLEOTIDE SEQUENCE [LARGE SCALE GENOMIC DNA]</scope>
    <source>
        <strain evidence="1 2">BN140041</strain>
    </source>
</reference>
<accession>A0A5B1M1G4</accession>
<dbReference type="Pfam" id="PF06224">
    <property type="entry name" value="AlkZ-like"/>
    <property type="match status" value="1"/>
</dbReference>
<dbReference type="PANTHER" id="PTHR38479">
    <property type="entry name" value="LMO0824 PROTEIN"/>
    <property type="match status" value="1"/>
</dbReference>
<reference evidence="1 2" key="2">
    <citation type="submission" date="2019-09" db="EMBL/GenBank/DDBJ databases">
        <authorList>
            <person name="Jin C."/>
        </authorList>
    </citation>
    <scope>NUCLEOTIDE SEQUENCE [LARGE SCALE GENOMIC DNA]</scope>
    <source>
        <strain evidence="1 2">BN140041</strain>
    </source>
</reference>
<keyword evidence="2" id="KW-1185">Reference proteome</keyword>
<dbReference type="EMBL" id="VUJW01000011">
    <property type="protein sequence ID" value="KAA1425657.1"/>
    <property type="molecule type" value="Genomic_DNA"/>
</dbReference>
<gene>
    <name evidence="1" type="ORF">F0U47_17895</name>
</gene>